<name>W7EX19_PLAF8</name>
<proteinExistence type="predicted"/>
<protein>
    <submittedName>
        <fullName evidence="1">Uncharacterized protein</fullName>
    </submittedName>
</protein>
<gene>
    <name evidence="1" type="ORF">PFBG_04237</name>
</gene>
<dbReference type="AlphaFoldDB" id="W7EX19"/>
<sequence>MITFSIFSYKCFSSSSFSKDHSWKSCSKNFTIYSKVEYTFDNTSTFNPLGFDYLPFSFLNFESVQLITLHHCLLLL</sequence>
<evidence type="ECO:0000313" key="2">
    <source>
        <dbReference type="Proteomes" id="UP000030688"/>
    </source>
</evidence>
<dbReference type="Proteomes" id="UP000030688">
    <property type="component" value="Unassembled WGS sequence"/>
</dbReference>
<reference evidence="2" key="1">
    <citation type="submission" date="2007-11" db="EMBL/GenBank/DDBJ databases">
        <authorList>
            <consortium name="The Broad Institute Genome Sequencing Platform"/>
            <person name="Volkman S.K."/>
            <person name="Daily J.P."/>
            <person name="Sarr O."/>
            <person name="Ndiaye D."/>
            <person name="Ndir O."/>
            <person name="Mboup S."/>
            <person name="Lukens A."/>
            <person name="Stange-Thomann N."/>
            <person name="Mauceli E."/>
            <person name="Gnerre S."/>
            <person name="Jaffe D."/>
            <person name="Zainoun J."/>
            <person name="Wiegand R.C."/>
            <person name="Birren B."/>
            <person name="Galagan J."/>
            <person name="Lander E."/>
            <person name="Wirth D.F."/>
        </authorList>
    </citation>
    <scope>NUCLEOTIDE SEQUENCE [LARGE SCALE GENOMIC DNA]</scope>
    <source>
        <strain evidence="2">7G8</strain>
    </source>
</reference>
<dbReference type="EMBL" id="KE123631">
    <property type="protein sequence ID" value="EUR67163.1"/>
    <property type="molecule type" value="Genomic_DNA"/>
</dbReference>
<reference evidence="1 2" key="2">
    <citation type="submission" date="2013-02" db="EMBL/GenBank/DDBJ databases">
        <title>The Genome Sequence of Plasmodium falciparum 7G8.</title>
        <authorList>
            <consortium name="The Broad Institute Genome Sequencing Platform"/>
            <consortium name="The Broad Institute Genome Sequencing Center for Infectious Disease"/>
            <person name="Neafsey D."/>
            <person name="Cheeseman I."/>
            <person name="Volkman S."/>
            <person name="Adams J."/>
            <person name="Walker B."/>
            <person name="Young S.K."/>
            <person name="Zeng Q."/>
            <person name="Gargeya S."/>
            <person name="Fitzgerald M."/>
            <person name="Haas B."/>
            <person name="Abouelleil A."/>
            <person name="Alvarado L."/>
            <person name="Arachchi H.M."/>
            <person name="Berlin A.M."/>
            <person name="Chapman S.B."/>
            <person name="Dewar J."/>
            <person name="Goldberg J."/>
            <person name="Griggs A."/>
            <person name="Gujja S."/>
            <person name="Hansen M."/>
            <person name="Howarth C."/>
            <person name="Imamovic A."/>
            <person name="Larimer J."/>
            <person name="McCowan C."/>
            <person name="Murphy C."/>
            <person name="Neiman D."/>
            <person name="Pearson M."/>
            <person name="Priest M."/>
            <person name="Roberts A."/>
            <person name="Saif S."/>
            <person name="Shea T."/>
            <person name="Sisk P."/>
            <person name="Sykes S."/>
            <person name="Wortman J."/>
            <person name="Nusbaum C."/>
            <person name="Birren B."/>
        </authorList>
    </citation>
    <scope>NUCLEOTIDE SEQUENCE [LARGE SCALE GENOMIC DNA]</scope>
    <source>
        <strain evidence="1 2">7G8</strain>
    </source>
</reference>
<evidence type="ECO:0000313" key="1">
    <source>
        <dbReference type="EMBL" id="EUR67163.1"/>
    </source>
</evidence>
<organism evidence="1 2">
    <name type="scientific">Plasmodium falciparum (isolate 7G8)</name>
    <dbReference type="NCBI Taxonomy" id="57266"/>
    <lineage>
        <taxon>Eukaryota</taxon>
        <taxon>Sar</taxon>
        <taxon>Alveolata</taxon>
        <taxon>Apicomplexa</taxon>
        <taxon>Aconoidasida</taxon>
        <taxon>Haemosporida</taxon>
        <taxon>Plasmodiidae</taxon>
        <taxon>Plasmodium</taxon>
        <taxon>Plasmodium (Laverania)</taxon>
    </lineage>
</organism>
<accession>W7EX19</accession>